<dbReference type="Proteomes" id="UP000187266">
    <property type="component" value="Chromosome"/>
</dbReference>
<evidence type="ECO:0008006" key="3">
    <source>
        <dbReference type="Google" id="ProtNLM"/>
    </source>
</evidence>
<name>A0A1U7DEE4_9RHOB</name>
<protein>
    <recommendedName>
        <fullName evidence="3">CopG family transcriptional regulator</fullName>
    </recommendedName>
</protein>
<proteinExistence type="predicted"/>
<reference evidence="1 2" key="1">
    <citation type="submission" date="2017-01" db="EMBL/GenBank/DDBJ databases">
        <title>Genomic analysis of Xuhuaishuia manganoxidans DY6-4.</title>
        <authorList>
            <person name="Wang X."/>
        </authorList>
    </citation>
    <scope>NUCLEOTIDE SEQUENCE [LARGE SCALE GENOMIC DNA]</scope>
    <source>
        <strain evidence="1 2">DY6-4</strain>
    </source>
</reference>
<dbReference type="InterPro" id="IPR038296">
    <property type="entry name" value="ParD_sf"/>
</dbReference>
<accession>A0A1U7DEE4</accession>
<dbReference type="STRING" id="1267768.BV394_00105"/>
<dbReference type="Gene3D" id="6.10.10.120">
    <property type="entry name" value="Antitoxin ParD1-like"/>
    <property type="match status" value="1"/>
</dbReference>
<dbReference type="EMBL" id="CP019124">
    <property type="protein sequence ID" value="APX88326.1"/>
    <property type="molecule type" value="Genomic_DNA"/>
</dbReference>
<keyword evidence="2" id="KW-1185">Reference proteome</keyword>
<evidence type="ECO:0000313" key="2">
    <source>
        <dbReference type="Proteomes" id="UP000187266"/>
    </source>
</evidence>
<dbReference type="AlphaFoldDB" id="A0A1U7DEE4"/>
<organism evidence="1 2">
    <name type="scientific">Brevirhabdus pacifica</name>
    <dbReference type="NCBI Taxonomy" id="1267768"/>
    <lineage>
        <taxon>Bacteria</taxon>
        <taxon>Pseudomonadati</taxon>
        <taxon>Pseudomonadota</taxon>
        <taxon>Alphaproteobacteria</taxon>
        <taxon>Rhodobacterales</taxon>
        <taxon>Paracoccaceae</taxon>
        <taxon>Brevirhabdus</taxon>
    </lineage>
</organism>
<dbReference type="OrthoDB" id="7874961at2"/>
<gene>
    <name evidence="1" type="ORF">BV394_00105</name>
</gene>
<sequence length="93" mass="10144">MESSMTVKTTLSFTDRHHRFLTDKVGQGVFASQSAAVAAALEQMMRDEEERELALGAMAEEIRARLDTPRADYVAAEDAFAAARARLQAARGA</sequence>
<evidence type="ECO:0000313" key="1">
    <source>
        <dbReference type="EMBL" id="APX88326.1"/>
    </source>
</evidence>